<protein>
    <submittedName>
        <fullName evidence="2">DUF6473 family protein</fullName>
    </submittedName>
</protein>
<reference evidence="2 3" key="1">
    <citation type="submission" date="2023-05" db="EMBL/GenBank/DDBJ databases">
        <title>Pseudodonghicola sp. nov.</title>
        <authorList>
            <person name="Huang J."/>
        </authorList>
    </citation>
    <scope>NUCLEOTIDE SEQUENCE [LARGE SCALE GENOMIC DNA]</scope>
    <source>
        <strain evidence="2 3">IC7</strain>
    </source>
</reference>
<evidence type="ECO:0000259" key="1">
    <source>
        <dbReference type="Pfam" id="PF20078"/>
    </source>
</evidence>
<keyword evidence="3" id="KW-1185">Reference proteome</keyword>
<dbReference type="InterPro" id="IPR045524">
    <property type="entry name" value="DUF6473"/>
</dbReference>
<evidence type="ECO:0000313" key="2">
    <source>
        <dbReference type="EMBL" id="MDK3020208.1"/>
    </source>
</evidence>
<dbReference type="RefSeq" id="WP_284482899.1">
    <property type="nucleotide sequence ID" value="NZ_JASNJD010000023.1"/>
</dbReference>
<sequence>MSFITSGAGAREEEVCRYPGSNLWFRAPCAPLDEPYIAFLGGSETFGRFVPDPFPDLVDRRLGRPCLNLGCANAGLDTLLKDPGLMRIAAAADLVVLQLSGAQNLSNRYYRVHPRRNDRFLAPTPKLAALYPEVDFTEFHFTKHLLTTLLGLGPDRFAAIREELRHLWMKRMSRLLAVLEGQVLLLWLQYPDAGSRRGDPLGADPLLVSRSMIDRAARQSLGVLEVPVAPASLRAGEMGRMVFGPLQAPTAEKMLGPEMHQRIAGQVAQRLQRLL</sequence>
<dbReference type="EMBL" id="JASNJD010000023">
    <property type="protein sequence ID" value="MDK3020208.1"/>
    <property type="molecule type" value="Genomic_DNA"/>
</dbReference>
<accession>A0ABT7F6G8</accession>
<comment type="caution">
    <text evidence="2">The sequence shown here is derived from an EMBL/GenBank/DDBJ whole genome shotgun (WGS) entry which is preliminary data.</text>
</comment>
<gene>
    <name evidence="2" type="ORF">QO033_21205</name>
</gene>
<name>A0ABT7F6G8_9RHOB</name>
<proteinExistence type="predicted"/>
<organism evidence="2 3">
    <name type="scientific">Pseudodonghicola flavimaris</name>
    <dbReference type="NCBI Taxonomy" id="3050036"/>
    <lineage>
        <taxon>Bacteria</taxon>
        <taxon>Pseudomonadati</taxon>
        <taxon>Pseudomonadota</taxon>
        <taxon>Alphaproteobacteria</taxon>
        <taxon>Rhodobacterales</taxon>
        <taxon>Paracoccaceae</taxon>
        <taxon>Pseudodonghicola</taxon>
    </lineage>
</organism>
<dbReference type="Proteomes" id="UP001243757">
    <property type="component" value="Unassembled WGS sequence"/>
</dbReference>
<evidence type="ECO:0000313" key="3">
    <source>
        <dbReference type="Proteomes" id="UP001243757"/>
    </source>
</evidence>
<feature type="domain" description="DUF6473" evidence="1">
    <location>
        <begin position="1"/>
        <end position="274"/>
    </location>
</feature>
<dbReference type="Pfam" id="PF20078">
    <property type="entry name" value="DUF6473"/>
    <property type="match status" value="1"/>
</dbReference>